<evidence type="ECO:0000256" key="1">
    <source>
        <dbReference type="SAM" id="Phobius"/>
    </source>
</evidence>
<name>A0A7X0EU87_9PSED</name>
<evidence type="ECO:0000313" key="2">
    <source>
        <dbReference type="EMBL" id="MBB6341600.1"/>
    </source>
</evidence>
<keyword evidence="3" id="KW-1185">Reference proteome</keyword>
<reference evidence="2 3" key="1">
    <citation type="submission" date="2020-08" db="EMBL/GenBank/DDBJ databases">
        <title>Functional genomics of gut bacteria from endangered species of beetles.</title>
        <authorList>
            <person name="Carlos-Shanley C."/>
        </authorList>
    </citation>
    <scope>NUCLEOTIDE SEQUENCE [LARGE SCALE GENOMIC DNA]</scope>
    <source>
        <strain evidence="2 3">S00202</strain>
    </source>
</reference>
<keyword evidence="1" id="KW-0812">Transmembrane</keyword>
<feature type="transmembrane region" description="Helical" evidence="1">
    <location>
        <begin position="246"/>
        <end position="267"/>
    </location>
</feature>
<feature type="transmembrane region" description="Helical" evidence="1">
    <location>
        <begin position="96"/>
        <end position="114"/>
    </location>
</feature>
<accession>A0A7X0EU87</accession>
<feature type="transmembrane region" description="Helical" evidence="1">
    <location>
        <begin position="140"/>
        <end position="161"/>
    </location>
</feature>
<feature type="transmembrane region" description="Helical" evidence="1">
    <location>
        <begin position="69"/>
        <end position="90"/>
    </location>
</feature>
<evidence type="ECO:0000313" key="3">
    <source>
        <dbReference type="Proteomes" id="UP000557193"/>
    </source>
</evidence>
<feature type="transmembrane region" description="Helical" evidence="1">
    <location>
        <begin position="167"/>
        <end position="189"/>
    </location>
</feature>
<comment type="caution">
    <text evidence="2">The sequence shown here is derived from an EMBL/GenBank/DDBJ whole genome shotgun (WGS) entry which is preliminary data.</text>
</comment>
<evidence type="ECO:0008006" key="4">
    <source>
        <dbReference type="Google" id="ProtNLM"/>
    </source>
</evidence>
<gene>
    <name evidence="2" type="ORF">HNP49_001757</name>
</gene>
<dbReference type="Gene3D" id="1.25.40.10">
    <property type="entry name" value="Tetratricopeptide repeat domain"/>
    <property type="match status" value="1"/>
</dbReference>
<protein>
    <recommendedName>
        <fullName evidence="4">DUF4013 domain-containing protein</fullName>
    </recommendedName>
</protein>
<dbReference type="RefSeq" id="WP_184682424.1">
    <property type="nucleotide sequence ID" value="NZ_JACHLL010000002.1"/>
</dbReference>
<keyword evidence="1" id="KW-1133">Transmembrane helix</keyword>
<dbReference type="Proteomes" id="UP000557193">
    <property type="component" value="Unassembled WGS sequence"/>
</dbReference>
<feature type="transmembrane region" description="Helical" evidence="1">
    <location>
        <begin position="210"/>
        <end position="226"/>
    </location>
</feature>
<sequence>MDKTYCHYHPAQPATWHCAPCARHFGDCCMPRNADAPDEQPSCPLCRAALTYLGAANRAQPFWERIPRFFLYGLQAAPLQLAALVALVSLFMPSGFMATMALLVVLISLTSKYLEAVIEHASLALAEAPSLSAAFGSGRFSLFFQLLGLVLLSAGLMWLAADFHSEAIFMITALLIQLVLPAIIIRLVLDKSLLAALNPDAIGAVIKAMGWRYLILWVFCFMLWSLPDSVTYLLAHGLPRVVLMPVATFLFVYSLVVMSAMLGYAVFQYQGALGFAAAAEDEHAGFPEPEYRKRRALAEAEIRLKEGQAGQALEVLGKALDRDANDLRLNERYHQLLFAMQSRERCLRHLAHYLPLAARQNPAQAATAMLNARQLQGDYLPEDALVCEKVAEALLARHKTREGLSLLRNFHQRFPDYPHVPRAYLLAARGFAEGLGQLEPAQKLLGFIRSRYPGSPLLDEVEALEAVISRLAAN</sequence>
<keyword evidence="1" id="KW-0472">Membrane</keyword>
<dbReference type="EMBL" id="JACHLL010000002">
    <property type="protein sequence ID" value="MBB6341600.1"/>
    <property type="molecule type" value="Genomic_DNA"/>
</dbReference>
<dbReference type="InterPro" id="IPR011990">
    <property type="entry name" value="TPR-like_helical_dom_sf"/>
</dbReference>
<proteinExistence type="predicted"/>
<dbReference type="AlphaFoldDB" id="A0A7X0EU87"/>
<organism evidence="2 3">
    <name type="scientific">Pseudomonas fluvialis</name>
    <dbReference type="NCBI Taxonomy" id="1793966"/>
    <lineage>
        <taxon>Bacteria</taxon>
        <taxon>Pseudomonadati</taxon>
        <taxon>Pseudomonadota</taxon>
        <taxon>Gammaproteobacteria</taxon>
        <taxon>Pseudomonadales</taxon>
        <taxon>Pseudomonadaceae</taxon>
        <taxon>Pseudomonas</taxon>
    </lineage>
</organism>